<dbReference type="EMBL" id="CP013987">
    <property type="protein sequence ID" value="ALZ84528.1"/>
    <property type="molecule type" value="Genomic_DNA"/>
</dbReference>
<gene>
    <name evidence="1" type="ORF">APT59_10055</name>
</gene>
<protein>
    <submittedName>
        <fullName evidence="1">Uncharacterized protein</fullName>
    </submittedName>
</protein>
<sequence length="169" mass="19351">MIFDPLTPSLPSLKAQFENEHERLNFPNLWHSVCLQLVTELFDRKVISQEQCVEHCEMADAGLEHALEIHATWPRGWDLQLSYTLTCHESGHVWARCSGCGFVRPELGIHPVGSFTRQREGRIYLVDMFQREPFGVFVTPTEAEIAGQLYEMVLAGRWDGQNVVQLLGR</sequence>
<name>A0A0U4VMW3_9PSED</name>
<organism evidence="1 2">
    <name type="scientific">Pseudomonas oryzihabitans</name>
    <dbReference type="NCBI Taxonomy" id="47885"/>
    <lineage>
        <taxon>Bacteria</taxon>
        <taxon>Pseudomonadati</taxon>
        <taxon>Pseudomonadota</taxon>
        <taxon>Gammaproteobacteria</taxon>
        <taxon>Pseudomonadales</taxon>
        <taxon>Pseudomonadaceae</taxon>
        <taxon>Pseudomonas</taxon>
    </lineage>
</organism>
<dbReference type="Proteomes" id="UP000064137">
    <property type="component" value="Chromosome"/>
</dbReference>
<dbReference type="AlphaFoldDB" id="A0A0U4VMW3"/>
<accession>A0A0U4VMW3</accession>
<proteinExistence type="predicted"/>
<dbReference type="KEGG" id="por:APT59_10055"/>
<dbReference type="RefSeq" id="WP_059314719.1">
    <property type="nucleotide sequence ID" value="NZ_CP013987.1"/>
</dbReference>
<reference evidence="1 2" key="1">
    <citation type="submission" date="2016-01" db="EMBL/GenBank/DDBJ databases">
        <title>Annotation of Pseudomonas oryzihabitans USDA-ARS-USMARC-56511.</title>
        <authorList>
            <person name="Harhay G.P."/>
            <person name="Harhay D.M."/>
            <person name="Smith T.P.L."/>
            <person name="Bono J.L."/>
            <person name="Heaton M.P."/>
            <person name="Clawson M.L."/>
            <person name="Chitko-Mckown C.G."/>
            <person name="Capik S.F."/>
            <person name="DeDonder K.D."/>
            <person name="Apley M.D."/>
            <person name="Lubbers B.V."/>
            <person name="White B.J."/>
            <person name="Larson R.L."/>
        </authorList>
    </citation>
    <scope>NUCLEOTIDE SEQUENCE [LARGE SCALE GENOMIC DNA]</scope>
    <source>
        <strain evidence="1 2">USDA-ARS-USMARC-56511</strain>
    </source>
</reference>
<evidence type="ECO:0000313" key="2">
    <source>
        <dbReference type="Proteomes" id="UP000064137"/>
    </source>
</evidence>
<evidence type="ECO:0000313" key="1">
    <source>
        <dbReference type="EMBL" id="ALZ84528.1"/>
    </source>
</evidence>